<name>A0ACC2UCS1_9FUNG</name>
<sequence>MAQQRRNQNMVNAVIHNIPLLATSAVTILPGSQAILDSQISYELPERTFFELYSSPSLGRNKPYLCPGILDVSHKDPVQLLVANLTAIPMTVSRGQVVGYGKLLGAPDVLSLHPFDTFQDFNLPEDELQIISVFTA</sequence>
<accession>A0ACC2UCS1</accession>
<organism evidence="1 2">
    <name type="scientific">Entomophthora muscae</name>
    <dbReference type="NCBI Taxonomy" id="34485"/>
    <lineage>
        <taxon>Eukaryota</taxon>
        <taxon>Fungi</taxon>
        <taxon>Fungi incertae sedis</taxon>
        <taxon>Zoopagomycota</taxon>
        <taxon>Entomophthoromycotina</taxon>
        <taxon>Entomophthoromycetes</taxon>
        <taxon>Entomophthorales</taxon>
        <taxon>Entomophthoraceae</taxon>
        <taxon>Entomophthora</taxon>
    </lineage>
</organism>
<reference evidence="1" key="1">
    <citation type="submission" date="2022-04" db="EMBL/GenBank/DDBJ databases">
        <title>Genome of the entomopathogenic fungus Entomophthora muscae.</title>
        <authorList>
            <person name="Elya C."/>
            <person name="Lovett B.R."/>
            <person name="Lee E."/>
            <person name="Macias A.M."/>
            <person name="Hajek A.E."/>
            <person name="De Bivort B.L."/>
            <person name="Kasson M.T."/>
            <person name="De Fine Licht H.H."/>
            <person name="Stajich J.E."/>
        </authorList>
    </citation>
    <scope>NUCLEOTIDE SEQUENCE</scope>
    <source>
        <strain evidence="1">Berkeley</strain>
    </source>
</reference>
<proteinExistence type="predicted"/>
<gene>
    <name evidence="1" type="ORF">DSO57_1019642</name>
</gene>
<dbReference type="EMBL" id="QTSX02000799">
    <property type="protein sequence ID" value="KAJ9084864.1"/>
    <property type="molecule type" value="Genomic_DNA"/>
</dbReference>
<evidence type="ECO:0000313" key="2">
    <source>
        <dbReference type="Proteomes" id="UP001165960"/>
    </source>
</evidence>
<comment type="caution">
    <text evidence="1">The sequence shown here is derived from an EMBL/GenBank/DDBJ whole genome shotgun (WGS) entry which is preliminary data.</text>
</comment>
<dbReference type="Proteomes" id="UP001165960">
    <property type="component" value="Unassembled WGS sequence"/>
</dbReference>
<evidence type="ECO:0000313" key="1">
    <source>
        <dbReference type="EMBL" id="KAJ9084864.1"/>
    </source>
</evidence>
<protein>
    <submittedName>
        <fullName evidence="1">Uncharacterized protein</fullName>
    </submittedName>
</protein>
<keyword evidence="2" id="KW-1185">Reference proteome</keyword>